<protein>
    <submittedName>
        <fullName evidence="2">Uncharacterized protein</fullName>
    </submittedName>
</protein>
<name>A0A5B7CDZ5_PORTR</name>
<dbReference type="AlphaFoldDB" id="A0A5B7CDZ5"/>
<evidence type="ECO:0000256" key="1">
    <source>
        <dbReference type="SAM" id="MobiDB-lite"/>
    </source>
</evidence>
<proteinExistence type="predicted"/>
<keyword evidence="3" id="KW-1185">Reference proteome</keyword>
<dbReference type="EMBL" id="VSRR010000009">
    <property type="protein sequence ID" value="MPC07832.1"/>
    <property type="molecule type" value="Genomic_DNA"/>
</dbReference>
<organism evidence="2 3">
    <name type="scientific">Portunus trituberculatus</name>
    <name type="common">Swimming crab</name>
    <name type="synonym">Neptunus trituberculatus</name>
    <dbReference type="NCBI Taxonomy" id="210409"/>
    <lineage>
        <taxon>Eukaryota</taxon>
        <taxon>Metazoa</taxon>
        <taxon>Ecdysozoa</taxon>
        <taxon>Arthropoda</taxon>
        <taxon>Crustacea</taxon>
        <taxon>Multicrustacea</taxon>
        <taxon>Malacostraca</taxon>
        <taxon>Eumalacostraca</taxon>
        <taxon>Eucarida</taxon>
        <taxon>Decapoda</taxon>
        <taxon>Pleocyemata</taxon>
        <taxon>Brachyura</taxon>
        <taxon>Eubrachyura</taxon>
        <taxon>Portunoidea</taxon>
        <taxon>Portunidae</taxon>
        <taxon>Portuninae</taxon>
        <taxon>Portunus</taxon>
    </lineage>
</organism>
<dbReference type="Proteomes" id="UP000324222">
    <property type="component" value="Unassembled WGS sequence"/>
</dbReference>
<gene>
    <name evidence="2" type="ORF">E2C01_000399</name>
</gene>
<accession>A0A5B7CDZ5</accession>
<feature type="compositionally biased region" description="Pro residues" evidence="1">
    <location>
        <begin position="12"/>
        <end position="23"/>
    </location>
</feature>
<feature type="region of interest" description="Disordered" evidence="1">
    <location>
        <begin position="1"/>
        <end position="27"/>
    </location>
</feature>
<comment type="caution">
    <text evidence="2">The sequence shown here is derived from an EMBL/GenBank/DDBJ whole genome shotgun (WGS) entry which is preliminary data.</text>
</comment>
<evidence type="ECO:0000313" key="3">
    <source>
        <dbReference type="Proteomes" id="UP000324222"/>
    </source>
</evidence>
<reference evidence="2 3" key="1">
    <citation type="submission" date="2019-05" db="EMBL/GenBank/DDBJ databases">
        <title>Another draft genome of Portunus trituberculatus and its Hox gene families provides insights of decapod evolution.</title>
        <authorList>
            <person name="Jeong J.-H."/>
            <person name="Song I."/>
            <person name="Kim S."/>
            <person name="Choi T."/>
            <person name="Kim D."/>
            <person name="Ryu S."/>
            <person name="Kim W."/>
        </authorList>
    </citation>
    <scope>NUCLEOTIDE SEQUENCE [LARGE SCALE GENOMIC DNA]</scope>
    <source>
        <tissue evidence="2">Muscle</tissue>
    </source>
</reference>
<evidence type="ECO:0000313" key="2">
    <source>
        <dbReference type="EMBL" id="MPC07832.1"/>
    </source>
</evidence>
<sequence>MSGGGNVDLSASPPPPPPPPPPSVIDETRNMYRKGEKACLLFSDVKILALFSNLDPLIV</sequence>